<evidence type="ECO:0008006" key="3">
    <source>
        <dbReference type="Google" id="ProtNLM"/>
    </source>
</evidence>
<dbReference type="Pfam" id="PF02458">
    <property type="entry name" value="Transferase"/>
    <property type="match status" value="1"/>
</dbReference>
<reference evidence="2" key="1">
    <citation type="submission" date="2019-09" db="EMBL/GenBank/DDBJ databases">
        <authorList>
            <person name="Zhang L."/>
        </authorList>
    </citation>
    <scope>NUCLEOTIDE SEQUENCE</scope>
</reference>
<dbReference type="AlphaFoldDB" id="A0A5K1EFK9"/>
<dbReference type="OrthoDB" id="1862401at2759"/>
<evidence type="ECO:0000313" key="2">
    <source>
        <dbReference type="EMBL" id="VVW49505.1"/>
    </source>
</evidence>
<dbReference type="Gramene" id="NC6G0259200.1">
    <property type="protein sequence ID" value="NC6G0259200.1:cds"/>
    <property type="gene ID" value="NC6G0259200"/>
</dbReference>
<name>A0A5K1EFK9_9MAGN</name>
<dbReference type="PANTHER" id="PTHR31896">
    <property type="entry name" value="FAMILY REGULATORY PROTEIN, PUTATIVE (AFU_ORTHOLOGUE AFUA_3G14730)-RELATED"/>
    <property type="match status" value="1"/>
</dbReference>
<protein>
    <recommendedName>
        <fullName evidence="3">Acetyltransferase</fullName>
    </recommendedName>
</protein>
<proteinExistence type="predicted"/>
<accession>A0A5K1EFK9</accession>
<dbReference type="InterPro" id="IPR023213">
    <property type="entry name" value="CAT-like_dom_sf"/>
</dbReference>
<dbReference type="EMBL" id="LR721784">
    <property type="protein sequence ID" value="VVW49505.1"/>
    <property type="molecule type" value="Genomic_DNA"/>
</dbReference>
<sequence>MAITAFPDSSSIVTLLSESTVFPERPTRPSLSKLTASDLPMLSVNYIQKGVLFPTCPAVSGDALLQLIKAALSRTLVYFPMLAGRLRTDSSGFVYVDCDDSGVPFVHAAAPSVMLGHVLAPNDVPVFVRQFFALNDAVSYDGHFMPLAAVQVSVLADGVFIAATVNHAVADGTSFWNFFNTWAEIARGSNEVSRPPETHRFFVKDSAAVLRVRFEGSRNAPGKILTPPTAPVRERIFRFSRQAVLDLKELANKGKLFNREMMEVEVMGKESNDVWKKAKSCNGQRATSAASWPRRVSPTAEVSSFQSLCAQIWRSVTRARRLPSTKRTTFRMAANCRHRLNPPLHPEYFGNAIQSIATAAEVGDLLKREIGWAAGMLHRGVVEHGDATIRGMVDEWEKAPRAFPLGNADGASITMGSSARFPMYNNDFGWGPPVAVRSGRANKFDGKMSAFPGRDGSGSVDVEMCLAPDTMALLERDPEFMRYVTAAP</sequence>
<keyword evidence="1" id="KW-0808">Transferase</keyword>
<dbReference type="PANTHER" id="PTHR31896:SF64">
    <property type="entry name" value="TRICHOTHECENE 3-O-ACETYLTRANSFERASE"/>
    <property type="match status" value="1"/>
</dbReference>
<gene>
    <name evidence="2" type="ORF">NYM_LOCUS22465</name>
</gene>
<organism evidence="2">
    <name type="scientific">Nymphaea colorata</name>
    <name type="common">pocket water lily</name>
    <dbReference type="NCBI Taxonomy" id="210225"/>
    <lineage>
        <taxon>Eukaryota</taxon>
        <taxon>Viridiplantae</taxon>
        <taxon>Streptophyta</taxon>
        <taxon>Embryophyta</taxon>
        <taxon>Tracheophyta</taxon>
        <taxon>Spermatophyta</taxon>
        <taxon>Magnoliopsida</taxon>
        <taxon>Nymphaeales</taxon>
        <taxon>Nymphaeaceae</taxon>
        <taxon>Nymphaea</taxon>
    </lineage>
</organism>
<dbReference type="OMA" id="QFFNTWA"/>
<dbReference type="SUPFAM" id="SSF52777">
    <property type="entry name" value="CoA-dependent acyltransferases"/>
    <property type="match status" value="1"/>
</dbReference>
<dbReference type="InterPro" id="IPR051283">
    <property type="entry name" value="Sec_Metabolite_Acyltrans"/>
</dbReference>
<dbReference type="Gene3D" id="3.30.559.10">
    <property type="entry name" value="Chloramphenicol acetyltransferase-like domain"/>
    <property type="match status" value="2"/>
</dbReference>
<evidence type="ECO:0000256" key="1">
    <source>
        <dbReference type="ARBA" id="ARBA00022679"/>
    </source>
</evidence>
<dbReference type="GO" id="GO:0016740">
    <property type="term" value="F:transferase activity"/>
    <property type="evidence" value="ECO:0007669"/>
    <property type="project" value="UniProtKB-KW"/>
</dbReference>